<dbReference type="PANTHER" id="PTHR13390">
    <property type="entry name" value="LIPASE"/>
    <property type="match status" value="1"/>
</dbReference>
<sequence length="103" mass="11558">MGQEVLLSRTKRHANFRLSNVSSFVTELLEIHADEPTLHVVFIPGNPGVVAFYKDLVESLYELLGGSVSLTGLKSEVGNLKEGRNRVPNRQYNPSLDIREQKH</sequence>
<keyword evidence="4" id="KW-1185">Reference proteome</keyword>
<name>W9S0B0_9ROSA</name>
<feature type="region of interest" description="Disordered" evidence="2">
    <location>
        <begin position="81"/>
        <end position="103"/>
    </location>
</feature>
<keyword evidence="1" id="KW-0378">Hydrolase</keyword>
<evidence type="ECO:0000313" key="4">
    <source>
        <dbReference type="Proteomes" id="UP000030645"/>
    </source>
</evidence>
<dbReference type="Pfam" id="PF10230">
    <property type="entry name" value="LIDHydrolase"/>
    <property type="match status" value="1"/>
</dbReference>
<dbReference type="PANTHER" id="PTHR13390:SF0">
    <property type="entry name" value="LIPID DROPLET-ASSOCIATED HYDROLASE"/>
    <property type="match status" value="1"/>
</dbReference>
<dbReference type="GO" id="GO:0016298">
    <property type="term" value="F:lipase activity"/>
    <property type="evidence" value="ECO:0007669"/>
    <property type="project" value="InterPro"/>
</dbReference>
<dbReference type="Proteomes" id="UP000030645">
    <property type="component" value="Unassembled WGS sequence"/>
</dbReference>
<dbReference type="GO" id="GO:0005811">
    <property type="term" value="C:lipid droplet"/>
    <property type="evidence" value="ECO:0007669"/>
    <property type="project" value="InterPro"/>
</dbReference>
<gene>
    <name evidence="3" type="ORF">L484_018848</name>
</gene>
<reference evidence="4" key="1">
    <citation type="submission" date="2013-01" db="EMBL/GenBank/DDBJ databases">
        <title>Draft Genome Sequence of a Mulberry Tree, Morus notabilis C.K. Schneid.</title>
        <authorList>
            <person name="He N."/>
            <person name="Zhao S."/>
        </authorList>
    </citation>
    <scope>NUCLEOTIDE SEQUENCE</scope>
</reference>
<evidence type="ECO:0000313" key="3">
    <source>
        <dbReference type="EMBL" id="EXC01934.1"/>
    </source>
</evidence>
<dbReference type="GO" id="GO:0019915">
    <property type="term" value="P:lipid storage"/>
    <property type="evidence" value="ECO:0007669"/>
    <property type="project" value="InterPro"/>
</dbReference>
<dbReference type="EMBL" id="KE345337">
    <property type="protein sequence ID" value="EXC01934.1"/>
    <property type="molecule type" value="Genomic_DNA"/>
</dbReference>
<dbReference type="AlphaFoldDB" id="W9S0B0"/>
<organism evidence="3 4">
    <name type="scientific">Morus notabilis</name>
    <dbReference type="NCBI Taxonomy" id="981085"/>
    <lineage>
        <taxon>Eukaryota</taxon>
        <taxon>Viridiplantae</taxon>
        <taxon>Streptophyta</taxon>
        <taxon>Embryophyta</taxon>
        <taxon>Tracheophyta</taxon>
        <taxon>Spermatophyta</taxon>
        <taxon>Magnoliopsida</taxon>
        <taxon>eudicotyledons</taxon>
        <taxon>Gunneridae</taxon>
        <taxon>Pentapetalae</taxon>
        <taxon>rosids</taxon>
        <taxon>fabids</taxon>
        <taxon>Rosales</taxon>
        <taxon>Moraceae</taxon>
        <taxon>Moreae</taxon>
        <taxon>Morus</taxon>
    </lineage>
</organism>
<accession>W9S0B0</accession>
<evidence type="ECO:0000256" key="1">
    <source>
        <dbReference type="ARBA" id="ARBA00022801"/>
    </source>
</evidence>
<proteinExistence type="predicted"/>
<protein>
    <submittedName>
        <fullName evidence="3">Uncharacterized protein</fullName>
    </submittedName>
</protein>
<dbReference type="STRING" id="981085.W9S0B0"/>
<dbReference type="InterPro" id="IPR019363">
    <property type="entry name" value="LDAH"/>
</dbReference>
<evidence type="ECO:0000256" key="2">
    <source>
        <dbReference type="SAM" id="MobiDB-lite"/>
    </source>
</evidence>